<dbReference type="RefSeq" id="WP_124708795.1">
    <property type="nucleotide sequence ID" value="NZ_CP033972.1"/>
</dbReference>
<dbReference type="EC" id="1.5.1.49" evidence="1"/>
<dbReference type="EMBL" id="CP033972">
    <property type="protein sequence ID" value="AZG46254.1"/>
    <property type="molecule type" value="Genomic_DNA"/>
</dbReference>
<reference evidence="1 2" key="1">
    <citation type="submission" date="2018-11" db="EMBL/GenBank/DDBJ databases">
        <title>Gordonia insulae sp. nov., isolated from an island soil.</title>
        <authorList>
            <person name="Kim Y.S."/>
            <person name="Kim S.B."/>
        </authorList>
    </citation>
    <scope>NUCLEOTIDE SEQUENCE [LARGE SCALE GENOMIC DNA]</scope>
    <source>
        <strain evidence="1 2">MMS17-SY073</strain>
    </source>
</reference>
<dbReference type="SUPFAM" id="SSF51735">
    <property type="entry name" value="NAD(P)-binding Rossmann-fold domains"/>
    <property type="match status" value="1"/>
</dbReference>
<dbReference type="PIRSF" id="PIRSF001439">
    <property type="entry name" value="CryM"/>
    <property type="match status" value="1"/>
</dbReference>
<keyword evidence="2" id="KW-1185">Reference proteome</keyword>
<dbReference type="Pfam" id="PF02423">
    <property type="entry name" value="OCD_Mu_crystall"/>
    <property type="match status" value="1"/>
</dbReference>
<proteinExistence type="predicted"/>
<organism evidence="1 2">
    <name type="scientific">Gordonia insulae</name>
    <dbReference type="NCBI Taxonomy" id="2420509"/>
    <lineage>
        <taxon>Bacteria</taxon>
        <taxon>Bacillati</taxon>
        <taxon>Actinomycetota</taxon>
        <taxon>Actinomycetes</taxon>
        <taxon>Mycobacteriales</taxon>
        <taxon>Gordoniaceae</taxon>
        <taxon>Gordonia</taxon>
    </lineage>
</organism>
<dbReference type="KEGG" id="gom:D7316_02855"/>
<gene>
    <name evidence="1" type="primary">arcB</name>
    <name evidence="1" type="ORF">D7316_02855</name>
</gene>
<dbReference type="InterPro" id="IPR036291">
    <property type="entry name" value="NAD(P)-bd_dom_sf"/>
</dbReference>
<dbReference type="InterPro" id="IPR023401">
    <property type="entry name" value="ODC_N"/>
</dbReference>
<dbReference type="Proteomes" id="UP000271469">
    <property type="component" value="Chromosome"/>
</dbReference>
<dbReference type="GO" id="GO:0016491">
    <property type="term" value="F:oxidoreductase activity"/>
    <property type="evidence" value="ECO:0007669"/>
    <property type="project" value="UniProtKB-KW"/>
</dbReference>
<sequence>MSELLTLSRSDIDRIELDPQLVLTAVEEAYCGIARQQSQNPRKVKMSASESISFAMVGRSPTTVGFKTSYTHDPDPGRGTKRYYTTLQLYDDQTGVPTALLDGARIGAVRTAAVTALLAKATAPPNPRTLLVIGSGRQGQETIGPILTALPTVTTVLLAGSHPEGLRATKQRLDVHDVDVESVTDANEVAHRADVIVGAAGPGTPHNVTGDRVAPWAVTILVGYGVDASCLWAADRVVATNAEQMAVTGTDLLDGRTSLPPVDAQLPAILAGDDPARTEGNQRIFAYNSGLVVTDIAIGQAVVDRARELGLGKVVALWS</sequence>
<dbReference type="OrthoDB" id="9809203at2"/>
<name>A0A3G8JMF1_9ACTN</name>
<dbReference type="InterPro" id="IPR003462">
    <property type="entry name" value="ODC_Mu_crystall"/>
</dbReference>
<protein>
    <submittedName>
        <fullName evidence="1">Delta(1)-pyrroline-2-carboxylate reductase</fullName>
        <ecNumber evidence="1">1.5.1.49</ecNumber>
    </submittedName>
</protein>
<accession>A0A3G8JMF1</accession>
<evidence type="ECO:0000313" key="1">
    <source>
        <dbReference type="EMBL" id="AZG46254.1"/>
    </source>
</evidence>
<dbReference type="Gene3D" id="3.30.1780.10">
    <property type="entry name" value="ornithine cyclodeaminase, domain 1"/>
    <property type="match status" value="1"/>
</dbReference>
<dbReference type="PANTHER" id="PTHR13812:SF19">
    <property type="entry name" value="KETIMINE REDUCTASE MU-CRYSTALLIN"/>
    <property type="match status" value="1"/>
</dbReference>
<dbReference type="GO" id="GO:0005737">
    <property type="term" value="C:cytoplasm"/>
    <property type="evidence" value="ECO:0007669"/>
    <property type="project" value="TreeGrafter"/>
</dbReference>
<dbReference type="Gene3D" id="3.40.50.720">
    <property type="entry name" value="NAD(P)-binding Rossmann-like Domain"/>
    <property type="match status" value="1"/>
</dbReference>
<dbReference type="AlphaFoldDB" id="A0A3G8JMF1"/>
<evidence type="ECO:0000313" key="2">
    <source>
        <dbReference type="Proteomes" id="UP000271469"/>
    </source>
</evidence>
<dbReference type="PANTHER" id="PTHR13812">
    <property type="entry name" value="KETIMINE REDUCTASE MU-CRYSTALLIN"/>
    <property type="match status" value="1"/>
</dbReference>
<keyword evidence="1" id="KW-0560">Oxidoreductase</keyword>